<comment type="similarity">
    <text evidence="1 6">Belongs to the glycosyl hydrolase 37 family.</text>
</comment>
<evidence type="ECO:0000256" key="2">
    <source>
        <dbReference type="ARBA" id="ARBA00012757"/>
    </source>
</evidence>
<dbReference type="PRINTS" id="PR00744">
    <property type="entry name" value="GLHYDRLASE37"/>
</dbReference>
<keyword evidence="4 6" id="KW-0378">Hydrolase</keyword>
<keyword evidence="10" id="KW-1185">Reference proteome</keyword>
<accession>A0AA36G368</accession>
<evidence type="ECO:0000256" key="5">
    <source>
        <dbReference type="ARBA" id="ARBA00023295"/>
    </source>
</evidence>
<feature type="chain" id="PRO_5041362261" description="Trehalase" evidence="8">
    <location>
        <begin position="17"/>
        <end position="661"/>
    </location>
</feature>
<feature type="transmembrane region" description="Helical" evidence="7">
    <location>
        <begin position="611"/>
        <end position="632"/>
    </location>
</feature>
<dbReference type="SUPFAM" id="SSF48208">
    <property type="entry name" value="Six-hairpin glycosidases"/>
    <property type="match status" value="1"/>
</dbReference>
<dbReference type="InterPro" id="IPR001661">
    <property type="entry name" value="Glyco_hydro_37"/>
</dbReference>
<feature type="signal peptide" evidence="8">
    <location>
        <begin position="1"/>
        <end position="16"/>
    </location>
</feature>
<evidence type="ECO:0000256" key="3">
    <source>
        <dbReference type="ARBA" id="ARBA00019905"/>
    </source>
</evidence>
<feature type="non-terminal residue" evidence="9">
    <location>
        <position position="661"/>
    </location>
</feature>
<name>A0AA36G368_9BILA</name>
<dbReference type="PANTHER" id="PTHR23403:SF3">
    <property type="entry name" value="TREHALASE"/>
    <property type="match status" value="1"/>
</dbReference>
<comment type="catalytic activity">
    <reaction evidence="6">
        <text>alpha,alpha-trehalose + H2O = alpha-D-glucose + beta-D-glucose</text>
        <dbReference type="Rhea" id="RHEA:32675"/>
        <dbReference type="ChEBI" id="CHEBI:15377"/>
        <dbReference type="ChEBI" id="CHEBI:15903"/>
        <dbReference type="ChEBI" id="CHEBI:16551"/>
        <dbReference type="ChEBI" id="CHEBI:17925"/>
        <dbReference type="EC" id="3.2.1.28"/>
    </reaction>
</comment>
<evidence type="ECO:0000256" key="8">
    <source>
        <dbReference type="SAM" id="SignalP"/>
    </source>
</evidence>
<evidence type="ECO:0000256" key="1">
    <source>
        <dbReference type="ARBA" id="ARBA00005615"/>
    </source>
</evidence>
<gene>
    <name evidence="9" type="ORF">MSPICULIGERA_LOCUS12568</name>
</gene>
<evidence type="ECO:0000256" key="6">
    <source>
        <dbReference type="RuleBase" id="RU361180"/>
    </source>
</evidence>
<proteinExistence type="inferred from homology"/>
<keyword evidence="8" id="KW-0732">Signal</keyword>
<protein>
    <recommendedName>
        <fullName evidence="3 6">Trehalase</fullName>
        <ecNumber evidence="2 6">3.2.1.28</ecNumber>
    </recommendedName>
    <alternativeName>
        <fullName evidence="6">Alpha-trehalose glucohydrolase</fullName>
    </alternativeName>
</protein>
<dbReference type="GO" id="GO:0004555">
    <property type="term" value="F:alpha,alpha-trehalase activity"/>
    <property type="evidence" value="ECO:0007669"/>
    <property type="project" value="UniProtKB-EC"/>
</dbReference>
<reference evidence="9" key="1">
    <citation type="submission" date="2023-06" db="EMBL/GenBank/DDBJ databases">
        <authorList>
            <person name="Delattre M."/>
        </authorList>
    </citation>
    <scope>NUCLEOTIDE SEQUENCE</scope>
    <source>
        <strain evidence="9">AF72</strain>
    </source>
</reference>
<evidence type="ECO:0000256" key="7">
    <source>
        <dbReference type="SAM" id="Phobius"/>
    </source>
</evidence>
<sequence length="661" mass="76328">MRVLLCLALLIPLFDGKHIGLHGLETGEHRGFVGQEVINAPWNISCKIPICEGPLQNIYCTGNIVQYAWRFGVYDTCPGPILRFEPDIVLANFESLQLPIEKETFVKFCEDNFERRSYLELTRLHDFVENATFLEKIKDPAIRKFAFEVNKRWSTLARRFVPEMRNMTSRLPVLTVPNPFIVPGGFFQVYFYWDSYWIMKGLLVSNMTETAKGILENFAYVLKTHGFLPNSGNIQLSRRTQPPLFVQMLDDYFTATKDKDFLRLMMPLVEIEMDFWMRNRTIQVLDSNGKNRTMYLYRSITTCPRPENYLVDVDNGINGSYDPEEIWSSVASACESGWDFSSRWFDHTGKQAFTKYTIRTNTILPVDVNAFMTWNFRAVAGFYKILGDEKSSNRYQLKYKEMAENLALLWNEEAGVWQDYDMAQKAHRNDFYPSNVYPLLAMEVDKSKTDKIREYLQATRVLEYPGGIPSTLKVLSTQQWDFPNVWAPNVHLFVEALMRTEDPYLREQAVDAARRFVVTVKNGLMNPKANVTATIWEKYDARFSDGSRGDGGEYYVQEGFGWTNGAVLDFINKYFMNSTISNGKWTHQKPYSQVLTEDELNEIFGNGVHTVVIVGLMAVLMVLILWFLIFGLTSSKICSLRNLLYHNEEATQRLLGSDDSS</sequence>
<dbReference type="EC" id="3.2.1.28" evidence="2 6"/>
<keyword evidence="5 6" id="KW-0326">Glycosidase</keyword>
<dbReference type="PROSITE" id="PS00928">
    <property type="entry name" value="TREHALASE_2"/>
    <property type="match status" value="1"/>
</dbReference>
<evidence type="ECO:0000256" key="4">
    <source>
        <dbReference type="ARBA" id="ARBA00022801"/>
    </source>
</evidence>
<dbReference type="Gene3D" id="1.50.10.10">
    <property type="match status" value="1"/>
</dbReference>
<dbReference type="PANTHER" id="PTHR23403">
    <property type="entry name" value="TREHALASE"/>
    <property type="match status" value="1"/>
</dbReference>
<organism evidence="9 10">
    <name type="scientific">Mesorhabditis spiculigera</name>
    <dbReference type="NCBI Taxonomy" id="96644"/>
    <lineage>
        <taxon>Eukaryota</taxon>
        <taxon>Metazoa</taxon>
        <taxon>Ecdysozoa</taxon>
        <taxon>Nematoda</taxon>
        <taxon>Chromadorea</taxon>
        <taxon>Rhabditida</taxon>
        <taxon>Rhabditina</taxon>
        <taxon>Rhabditomorpha</taxon>
        <taxon>Rhabditoidea</taxon>
        <taxon>Rhabditidae</taxon>
        <taxon>Mesorhabditinae</taxon>
        <taxon>Mesorhabditis</taxon>
    </lineage>
</organism>
<dbReference type="InterPro" id="IPR012341">
    <property type="entry name" value="6hp_glycosidase-like_sf"/>
</dbReference>
<dbReference type="Pfam" id="PF01204">
    <property type="entry name" value="Trehalase"/>
    <property type="match status" value="1"/>
</dbReference>
<dbReference type="EMBL" id="CATQJA010002628">
    <property type="protein sequence ID" value="CAJ0574228.1"/>
    <property type="molecule type" value="Genomic_DNA"/>
</dbReference>
<keyword evidence="7" id="KW-1133">Transmembrane helix</keyword>
<comment type="caution">
    <text evidence="9">The sequence shown here is derived from an EMBL/GenBank/DDBJ whole genome shotgun (WGS) entry which is preliminary data.</text>
</comment>
<evidence type="ECO:0000313" key="9">
    <source>
        <dbReference type="EMBL" id="CAJ0574228.1"/>
    </source>
</evidence>
<dbReference type="AlphaFoldDB" id="A0AA36G368"/>
<dbReference type="GO" id="GO:0005993">
    <property type="term" value="P:trehalose catabolic process"/>
    <property type="evidence" value="ECO:0007669"/>
    <property type="project" value="TreeGrafter"/>
</dbReference>
<keyword evidence="7" id="KW-0472">Membrane</keyword>
<evidence type="ECO:0000313" key="10">
    <source>
        <dbReference type="Proteomes" id="UP001177023"/>
    </source>
</evidence>
<dbReference type="Proteomes" id="UP001177023">
    <property type="component" value="Unassembled WGS sequence"/>
</dbReference>
<dbReference type="InterPro" id="IPR018232">
    <property type="entry name" value="Glyco_hydro_37_CS"/>
</dbReference>
<keyword evidence="7" id="KW-0812">Transmembrane</keyword>
<dbReference type="InterPro" id="IPR008928">
    <property type="entry name" value="6-hairpin_glycosidase_sf"/>
</dbReference>